<gene>
    <name evidence="11" type="ORF">PRIO_1714</name>
</gene>
<evidence type="ECO:0000259" key="10">
    <source>
        <dbReference type="Pfam" id="PF25198"/>
    </source>
</evidence>
<evidence type="ECO:0000256" key="1">
    <source>
        <dbReference type="ARBA" id="ARBA00004635"/>
    </source>
</evidence>
<evidence type="ECO:0000313" key="12">
    <source>
        <dbReference type="Proteomes" id="UP000033163"/>
    </source>
</evidence>
<keyword evidence="3" id="KW-0309">Germination</keyword>
<feature type="region of interest" description="Disordered" evidence="8">
    <location>
        <begin position="69"/>
        <end position="92"/>
    </location>
</feature>
<dbReference type="Gene3D" id="6.20.190.10">
    <property type="entry name" value="Nutrient germinant receptor protein C, domain 1"/>
    <property type="match status" value="1"/>
</dbReference>
<evidence type="ECO:0000256" key="4">
    <source>
        <dbReference type="ARBA" id="ARBA00022729"/>
    </source>
</evidence>
<comment type="similarity">
    <text evidence="2">Belongs to the GerABKC lipoprotein family.</text>
</comment>
<sequence>MMKSGLSFIWMHACKSILLVMAATVLLFSTGCWDRKEVNDLAIVTTAGLDLKNNGEIELTLEIVHPKEVGGDTQQSKSKSKSKSSSKSSGSTLIWSASGATAADAASELQVKLSRTVYWGQLEILVIGEALSRSQLREQLDYLVRDSNVRLRVRPFVCKGTARDFLASDPPLEKTKADFLGGESKRLFRRAITLNSLVQDLGNISKEAFLPYVDTTQDGGESVPYVKGYAAFSSYRMAGLIQGESYSGAKWILKQVKGDVETVKLERPSSPLISLGVLSSSTRIDPKFAGEIPRMDIVIEAEMSLVQNTTRFKTTDSKFIRNVEEAAVDKIRKKAEITIKQAQRMKADIFGFGEEIERHNPRKWKHIHDQWERMYPLVQANVQVKVRIRQTGMNSVPVGKS</sequence>
<dbReference type="InterPro" id="IPR038501">
    <property type="entry name" value="Spore_GerAC_C_sf"/>
</dbReference>
<dbReference type="InterPro" id="IPR046953">
    <property type="entry name" value="Spore_GerAC-like_C"/>
</dbReference>
<dbReference type="PROSITE" id="PS51257">
    <property type="entry name" value="PROKAR_LIPOPROTEIN"/>
    <property type="match status" value="1"/>
</dbReference>
<dbReference type="GO" id="GO:0009847">
    <property type="term" value="P:spore germination"/>
    <property type="evidence" value="ECO:0007669"/>
    <property type="project" value="InterPro"/>
</dbReference>
<dbReference type="PATRIC" id="fig|1073571.4.peg.1795"/>
<dbReference type="RefSeq" id="WP_020426996.1">
    <property type="nucleotide sequence ID" value="NZ_AGBD01000275.1"/>
</dbReference>
<dbReference type="EMBL" id="LN831776">
    <property type="protein sequence ID" value="CQR54082.1"/>
    <property type="molecule type" value="Genomic_DNA"/>
</dbReference>
<dbReference type="GO" id="GO:0016020">
    <property type="term" value="C:membrane"/>
    <property type="evidence" value="ECO:0007669"/>
    <property type="project" value="UniProtKB-SubCell"/>
</dbReference>
<dbReference type="HOGENOM" id="CLU_051140_0_0_9"/>
<dbReference type="STRING" id="483937.AMQ84_29585"/>
<reference evidence="12" key="1">
    <citation type="submission" date="2015-03" db="EMBL/GenBank/DDBJ databases">
        <authorList>
            <person name="Wibberg D."/>
        </authorList>
    </citation>
    <scope>NUCLEOTIDE SEQUENCE [LARGE SCALE GENOMIC DNA]</scope>
</reference>
<dbReference type="PANTHER" id="PTHR35789">
    <property type="entry name" value="SPORE GERMINATION PROTEIN B3"/>
    <property type="match status" value="1"/>
</dbReference>
<keyword evidence="6" id="KW-0564">Palmitate</keyword>
<keyword evidence="4" id="KW-0732">Signal</keyword>
<feature type="domain" description="Spore germination GerAC-like C-terminal" evidence="9">
    <location>
        <begin position="228"/>
        <end position="392"/>
    </location>
</feature>
<evidence type="ECO:0000256" key="6">
    <source>
        <dbReference type="ARBA" id="ARBA00023139"/>
    </source>
</evidence>
<name>A0A0E4CVF7_9BACL</name>
<dbReference type="Pfam" id="PF05504">
    <property type="entry name" value="Spore_GerAC"/>
    <property type="match status" value="1"/>
</dbReference>
<evidence type="ECO:0000256" key="8">
    <source>
        <dbReference type="SAM" id="MobiDB-lite"/>
    </source>
</evidence>
<dbReference type="KEGG" id="pri:PRIO_1714"/>
<evidence type="ECO:0000313" key="11">
    <source>
        <dbReference type="EMBL" id="CQR54082.1"/>
    </source>
</evidence>
<evidence type="ECO:0000256" key="5">
    <source>
        <dbReference type="ARBA" id="ARBA00023136"/>
    </source>
</evidence>
<keyword evidence="5" id="KW-0472">Membrane</keyword>
<evidence type="ECO:0000256" key="2">
    <source>
        <dbReference type="ARBA" id="ARBA00007886"/>
    </source>
</evidence>
<proteinExistence type="inferred from homology"/>
<dbReference type="PANTHER" id="PTHR35789:SF1">
    <property type="entry name" value="SPORE GERMINATION PROTEIN B3"/>
    <property type="match status" value="1"/>
</dbReference>
<dbReference type="AlphaFoldDB" id="A0A0E4CVF7"/>
<accession>A0A0E4CVF7</accession>
<dbReference type="Gene3D" id="3.30.300.210">
    <property type="entry name" value="Nutrient germinant receptor protein C, domain 3"/>
    <property type="match status" value="1"/>
</dbReference>
<evidence type="ECO:0000259" key="9">
    <source>
        <dbReference type="Pfam" id="PF05504"/>
    </source>
</evidence>
<dbReference type="Proteomes" id="UP000033163">
    <property type="component" value="Chromosome I"/>
</dbReference>
<protein>
    <submittedName>
        <fullName evidence="11">Ger(X)C family germination protein</fullName>
    </submittedName>
</protein>
<keyword evidence="7" id="KW-0449">Lipoprotein</keyword>
<dbReference type="InterPro" id="IPR008844">
    <property type="entry name" value="Spore_GerAC-like"/>
</dbReference>
<comment type="subcellular location">
    <subcellularLocation>
        <location evidence="1">Membrane</location>
        <topology evidence="1">Lipid-anchor</topology>
    </subcellularLocation>
</comment>
<organism evidence="11 12">
    <name type="scientific">Paenibacillus riograndensis SBR5</name>
    <dbReference type="NCBI Taxonomy" id="1073571"/>
    <lineage>
        <taxon>Bacteria</taxon>
        <taxon>Bacillati</taxon>
        <taxon>Bacillota</taxon>
        <taxon>Bacilli</taxon>
        <taxon>Bacillales</taxon>
        <taxon>Paenibacillaceae</taxon>
        <taxon>Paenibacillus</taxon>
        <taxon>Paenibacillus sonchi group</taxon>
    </lineage>
</organism>
<evidence type="ECO:0000256" key="7">
    <source>
        <dbReference type="ARBA" id="ARBA00023288"/>
    </source>
</evidence>
<dbReference type="NCBIfam" id="TIGR02887">
    <property type="entry name" value="spore_ger_x_C"/>
    <property type="match status" value="1"/>
</dbReference>
<dbReference type="Pfam" id="PF25198">
    <property type="entry name" value="Spore_GerAC_N"/>
    <property type="match status" value="1"/>
</dbReference>
<evidence type="ECO:0000256" key="3">
    <source>
        <dbReference type="ARBA" id="ARBA00022544"/>
    </source>
</evidence>
<dbReference type="InterPro" id="IPR057336">
    <property type="entry name" value="GerAC_N"/>
</dbReference>
<feature type="domain" description="Spore germination protein N-terminal" evidence="10">
    <location>
        <begin position="34"/>
        <end position="214"/>
    </location>
</feature>